<dbReference type="OrthoDB" id="5778525at2759"/>
<dbReference type="PROSITE" id="PS50888">
    <property type="entry name" value="BHLH"/>
    <property type="match status" value="1"/>
</dbReference>
<accession>A0A8H7V8A8</accession>
<dbReference type="EMBL" id="JAEPRC010000135">
    <property type="protein sequence ID" value="KAG2207113.1"/>
    <property type="molecule type" value="Genomic_DNA"/>
</dbReference>
<evidence type="ECO:0000256" key="5">
    <source>
        <dbReference type="ARBA" id="ARBA00023242"/>
    </source>
</evidence>
<comment type="subcellular location">
    <subcellularLocation>
        <location evidence="1">Nucleus</location>
    </subcellularLocation>
</comment>
<feature type="domain" description="BHLH" evidence="7">
    <location>
        <begin position="191"/>
        <end position="242"/>
    </location>
</feature>
<dbReference type="AlphaFoldDB" id="A0A8H7V8A8"/>
<dbReference type="SMART" id="SM00353">
    <property type="entry name" value="HLH"/>
    <property type="match status" value="1"/>
</dbReference>
<dbReference type="SUPFAM" id="SSF47459">
    <property type="entry name" value="HLH, helix-loop-helix DNA-binding domain"/>
    <property type="match status" value="1"/>
</dbReference>
<dbReference type="GO" id="GO:0005634">
    <property type="term" value="C:nucleus"/>
    <property type="evidence" value="ECO:0007669"/>
    <property type="project" value="UniProtKB-SubCell"/>
</dbReference>
<evidence type="ECO:0000259" key="7">
    <source>
        <dbReference type="PROSITE" id="PS50888"/>
    </source>
</evidence>
<reference evidence="8" key="1">
    <citation type="submission" date="2020-12" db="EMBL/GenBank/DDBJ databases">
        <title>Metabolic potential, ecology and presence of endohyphal bacteria is reflected in genomic diversity of Mucoromycotina.</title>
        <authorList>
            <person name="Muszewska A."/>
            <person name="Okrasinska A."/>
            <person name="Steczkiewicz K."/>
            <person name="Drgas O."/>
            <person name="Orlowska M."/>
            <person name="Perlinska-Lenart U."/>
            <person name="Aleksandrzak-Piekarczyk T."/>
            <person name="Szatraj K."/>
            <person name="Zielenkiewicz U."/>
            <person name="Pilsyk S."/>
            <person name="Malc E."/>
            <person name="Mieczkowski P."/>
            <person name="Kruszewska J.S."/>
            <person name="Biernat P."/>
            <person name="Pawlowska J."/>
        </authorList>
    </citation>
    <scope>NUCLEOTIDE SEQUENCE</scope>
    <source>
        <strain evidence="8">CBS 226.32</strain>
    </source>
</reference>
<feature type="region of interest" description="Disordered" evidence="6">
    <location>
        <begin position="145"/>
        <end position="187"/>
    </location>
</feature>
<dbReference type="InterPro" id="IPR036638">
    <property type="entry name" value="HLH_DNA-bd_sf"/>
</dbReference>
<evidence type="ECO:0000256" key="4">
    <source>
        <dbReference type="ARBA" id="ARBA00023163"/>
    </source>
</evidence>
<dbReference type="GO" id="GO:0000981">
    <property type="term" value="F:DNA-binding transcription factor activity, RNA polymerase II-specific"/>
    <property type="evidence" value="ECO:0007669"/>
    <property type="project" value="TreeGrafter"/>
</dbReference>
<keyword evidence="2" id="KW-0805">Transcription regulation</keyword>
<dbReference type="InterPro" id="IPR011598">
    <property type="entry name" value="bHLH_dom"/>
</dbReference>
<sequence length="283" mass="32364">MPPQYNNNAYNQQQLHYYHPSYPAYPAQQHYQHQTNADLVKSSPVSISSSNDNGSPRTPPTINNINNSNNIKHLIHVPQGTTTASSLMVNPLVPPPPAPPSSQQQFMLEATIKSTEERVKETIARANTIPMEFYQTEFFEYSKPLPQQQQINKKGKRSAIADEDEDKEQQAFSKKNKKRIENEDRLSNEEFRRQVHIQSEQKRRAQIKDGFEELKAHLPGCIHKKLSKAALLTRTVQQLEHMKKMQNELLDEVERLVKENSNLKKFAASATTTTTTTTTTRSL</sequence>
<dbReference type="InterPro" id="IPR052207">
    <property type="entry name" value="Max-like/E-box_TFs"/>
</dbReference>
<dbReference type="PANTHER" id="PTHR15741">
    <property type="entry name" value="BASIC HELIX-LOOP-HELIX ZIP TRANSCRIPTION FACTOR"/>
    <property type="match status" value="1"/>
</dbReference>
<evidence type="ECO:0000313" key="8">
    <source>
        <dbReference type="EMBL" id="KAG2207113.1"/>
    </source>
</evidence>
<evidence type="ECO:0000256" key="3">
    <source>
        <dbReference type="ARBA" id="ARBA00023125"/>
    </source>
</evidence>
<evidence type="ECO:0000256" key="2">
    <source>
        <dbReference type="ARBA" id="ARBA00023015"/>
    </source>
</evidence>
<gene>
    <name evidence="8" type="ORF">INT46_004089</name>
</gene>
<organism evidence="8 9">
    <name type="scientific">Mucor plumbeus</name>
    <dbReference type="NCBI Taxonomy" id="97098"/>
    <lineage>
        <taxon>Eukaryota</taxon>
        <taxon>Fungi</taxon>
        <taxon>Fungi incertae sedis</taxon>
        <taxon>Mucoromycota</taxon>
        <taxon>Mucoromycotina</taxon>
        <taxon>Mucoromycetes</taxon>
        <taxon>Mucorales</taxon>
        <taxon>Mucorineae</taxon>
        <taxon>Mucoraceae</taxon>
        <taxon>Mucor</taxon>
    </lineage>
</organism>
<dbReference type="GO" id="GO:0000978">
    <property type="term" value="F:RNA polymerase II cis-regulatory region sequence-specific DNA binding"/>
    <property type="evidence" value="ECO:0007669"/>
    <property type="project" value="TreeGrafter"/>
</dbReference>
<name>A0A8H7V8A8_9FUNG</name>
<comment type="caution">
    <text evidence="8">The sequence shown here is derived from an EMBL/GenBank/DDBJ whole genome shotgun (WGS) entry which is preliminary data.</text>
</comment>
<dbReference type="PANTHER" id="PTHR15741:SF27">
    <property type="entry name" value="TRANSCRIPTION FACTOR AP-4"/>
    <property type="match status" value="1"/>
</dbReference>
<proteinExistence type="predicted"/>
<feature type="region of interest" description="Disordered" evidence="6">
    <location>
        <begin position="42"/>
        <end position="67"/>
    </location>
</feature>
<keyword evidence="4" id="KW-0804">Transcription</keyword>
<keyword evidence="5" id="KW-0539">Nucleus</keyword>
<evidence type="ECO:0000313" key="9">
    <source>
        <dbReference type="Proteomes" id="UP000650833"/>
    </source>
</evidence>
<dbReference type="Gene3D" id="4.10.280.10">
    <property type="entry name" value="Helix-loop-helix DNA-binding domain"/>
    <property type="match status" value="1"/>
</dbReference>
<keyword evidence="9" id="KW-1185">Reference proteome</keyword>
<dbReference type="Proteomes" id="UP000650833">
    <property type="component" value="Unassembled WGS sequence"/>
</dbReference>
<evidence type="ECO:0000256" key="6">
    <source>
        <dbReference type="SAM" id="MobiDB-lite"/>
    </source>
</evidence>
<evidence type="ECO:0000256" key="1">
    <source>
        <dbReference type="ARBA" id="ARBA00004123"/>
    </source>
</evidence>
<protein>
    <recommendedName>
        <fullName evidence="7">BHLH domain-containing protein</fullName>
    </recommendedName>
</protein>
<keyword evidence="3" id="KW-0238">DNA-binding</keyword>
<dbReference type="GO" id="GO:0046983">
    <property type="term" value="F:protein dimerization activity"/>
    <property type="evidence" value="ECO:0007669"/>
    <property type="project" value="InterPro"/>
</dbReference>
<dbReference type="Pfam" id="PF00010">
    <property type="entry name" value="HLH"/>
    <property type="match status" value="1"/>
</dbReference>